<dbReference type="EMBL" id="QEEZ01000002">
    <property type="protein sequence ID" value="PWC02668.1"/>
    <property type="molecule type" value="Genomic_DNA"/>
</dbReference>
<dbReference type="Pfam" id="PF07687">
    <property type="entry name" value="M20_dimer"/>
    <property type="match status" value="1"/>
</dbReference>
<keyword evidence="2" id="KW-0378">Hydrolase</keyword>
<dbReference type="GO" id="GO:0046872">
    <property type="term" value="F:metal ion binding"/>
    <property type="evidence" value="ECO:0007669"/>
    <property type="project" value="UniProtKB-KW"/>
</dbReference>
<keyword evidence="1" id="KW-0479">Metal-binding</keyword>
<evidence type="ECO:0000256" key="2">
    <source>
        <dbReference type="ARBA" id="ARBA00022801"/>
    </source>
</evidence>
<keyword evidence="6" id="KW-1185">Reference proteome</keyword>
<dbReference type="InterPro" id="IPR002933">
    <property type="entry name" value="Peptidase_M20"/>
</dbReference>
<dbReference type="Gene3D" id="3.40.630.10">
    <property type="entry name" value="Zn peptidases"/>
    <property type="match status" value="1"/>
</dbReference>
<dbReference type="SUPFAM" id="SSF55031">
    <property type="entry name" value="Bacterial exopeptidase dimerisation domain"/>
    <property type="match status" value="1"/>
</dbReference>
<dbReference type="PANTHER" id="PTHR43808:SF31">
    <property type="entry name" value="N-ACETYL-L-CITRULLINE DEACETYLASE"/>
    <property type="match status" value="1"/>
</dbReference>
<organism evidence="5 6">
    <name type="scientific">Corynebacterium yudongzhengii</name>
    <dbReference type="NCBI Taxonomy" id="2080740"/>
    <lineage>
        <taxon>Bacteria</taxon>
        <taxon>Bacillati</taxon>
        <taxon>Actinomycetota</taxon>
        <taxon>Actinomycetes</taxon>
        <taxon>Mycobacteriales</taxon>
        <taxon>Corynebacteriaceae</taxon>
        <taxon>Corynebacterium</taxon>
    </lineage>
</organism>
<evidence type="ECO:0000313" key="5">
    <source>
        <dbReference type="EMBL" id="PWC02668.1"/>
    </source>
</evidence>
<evidence type="ECO:0000313" key="6">
    <source>
        <dbReference type="Proteomes" id="UP000244989"/>
    </source>
</evidence>
<dbReference type="SUPFAM" id="SSF53187">
    <property type="entry name" value="Zn-dependent exopeptidases"/>
    <property type="match status" value="1"/>
</dbReference>
<dbReference type="Gene3D" id="3.30.70.360">
    <property type="match status" value="1"/>
</dbReference>
<dbReference type="InterPro" id="IPR050072">
    <property type="entry name" value="Peptidase_M20A"/>
</dbReference>
<dbReference type="PANTHER" id="PTHR43808">
    <property type="entry name" value="ACETYLORNITHINE DEACETYLASE"/>
    <property type="match status" value="1"/>
</dbReference>
<dbReference type="GO" id="GO:0009089">
    <property type="term" value="P:lysine biosynthetic process via diaminopimelate"/>
    <property type="evidence" value="ECO:0007669"/>
    <property type="project" value="UniProtKB-UniRule"/>
</dbReference>
<dbReference type="InterPro" id="IPR011650">
    <property type="entry name" value="Peptidase_M20_dimer"/>
</dbReference>
<dbReference type="Pfam" id="PF01546">
    <property type="entry name" value="Peptidase_M20"/>
    <property type="match status" value="1"/>
</dbReference>
<sequence>MSRLTLSKDPVALAADLIDIASPSHHEKALADAIEAGLRPLEKDGVEILRIDNTLLARTNRGFRERVILAGHIDTVPIADNVPHRLEGAGEDAILHGCGAVDMKTGLACYLHAFASLAGSTRLSRDLTLICYEGEEVASRFNGLGFVEKRAPEWLRGDVALLGEPSGRVIEAGCQGSIRLTLTAHGERAHSARAWLGDNAAHRLAGVMQRIDDYPPRTVTIDGCEYREGLNVVGLAAGVATNTLPDEARLTVNFRFAPDRLLEDAMGHLRQVLAVDDDPAFDVHVDDAVGGALPGLHAPAAEELVRAVAGEVRAKFGWTDVARFSSLNIPAVNFGPGDPGYAHKPGEQCPVSDITHVAGVLELYLTGEFSKQ</sequence>
<evidence type="ECO:0000256" key="1">
    <source>
        <dbReference type="ARBA" id="ARBA00022723"/>
    </source>
</evidence>
<dbReference type="AlphaFoldDB" id="A0A2U1T9V2"/>
<dbReference type="Proteomes" id="UP000244989">
    <property type="component" value="Unassembled WGS sequence"/>
</dbReference>
<dbReference type="EC" id="3.5.1.18" evidence="3"/>
<reference evidence="6" key="1">
    <citation type="submission" date="2018-04" db="EMBL/GenBank/DDBJ databases">
        <authorList>
            <person name="Liu S."/>
            <person name="Wang Z."/>
            <person name="Li J."/>
        </authorList>
    </citation>
    <scope>NUCLEOTIDE SEQUENCE [LARGE SCALE GENOMIC DNA]</scope>
    <source>
        <strain evidence="6">2189</strain>
    </source>
</reference>
<dbReference type="InterPro" id="IPR036264">
    <property type="entry name" value="Bact_exopeptidase_dim_dom"/>
</dbReference>
<comment type="caution">
    <text evidence="5">The sequence shown here is derived from an EMBL/GenBank/DDBJ whole genome shotgun (WGS) entry which is preliminary data.</text>
</comment>
<proteinExistence type="predicted"/>
<feature type="domain" description="Peptidase M20 dimerisation" evidence="4">
    <location>
        <begin position="175"/>
        <end position="274"/>
    </location>
</feature>
<protein>
    <recommendedName>
        <fullName evidence="3">Succinyl-diaminopimelate desuccinylase</fullName>
        <ecNumber evidence="3">3.5.1.18</ecNumber>
    </recommendedName>
</protein>
<dbReference type="GO" id="GO:0006526">
    <property type="term" value="P:L-arginine biosynthetic process"/>
    <property type="evidence" value="ECO:0007669"/>
    <property type="project" value="TreeGrafter"/>
</dbReference>
<accession>A0A2U1T9V2</accession>
<evidence type="ECO:0000259" key="4">
    <source>
        <dbReference type="Pfam" id="PF07687"/>
    </source>
</evidence>
<dbReference type="OrthoDB" id="7055905at2"/>
<dbReference type="GO" id="GO:0009014">
    <property type="term" value="F:succinyl-diaminopimelate desuccinylase activity"/>
    <property type="evidence" value="ECO:0007669"/>
    <property type="project" value="UniProtKB-UniRule"/>
</dbReference>
<dbReference type="NCBIfam" id="TIGR01900">
    <property type="entry name" value="dapE-gram_pos"/>
    <property type="match status" value="1"/>
</dbReference>
<gene>
    <name evidence="5" type="ORF">DF222_01630</name>
</gene>
<name>A0A2U1T9V2_9CORY</name>
<dbReference type="KEGG" id="cyz:C3B44_07160"/>
<evidence type="ECO:0000256" key="3">
    <source>
        <dbReference type="NCBIfam" id="TIGR01900"/>
    </source>
</evidence>
<dbReference type="RefSeq" id="WP_108431779.1">
    <property type="nucleotide sequence ID" value="NZ_CP026947.1"/>
</dbReference>
<dbReference type="InterPro" id="IPR010174">
    <property type="entry name" value="Succinyl-DAP_deSuclase_DapE"/>
</dbReference>
<dbReference type="GO" id="GO:0008777">
    <property type="term" value="F:acetylornithine deacetylase activity"/>
    <property type="evidence" value="ECO:0007669"/>
    <property type="project" value="TreeGrafter"/>
</dbReference>